<evidence type="ECO:0000259" key="5">
    <source>
        <dbReference type="Pfam" id="PF24517"/>
    </source>
</evidence>
<dbReference type="InterPro" id="IPR055372">
    <property type="entry name" value="CBM96"/>
</dbReference>
<reference evidence="6 7" key="1">
    <citation type="journal article" date="2011" name="Mol. Biol. Evol.">
        <title>Comparative genomic analysis of fruiting body formation in Myxococcales.</title>
        <authorList>
            <person name="Huntley S."/>
            <person name="Hamann N."/>
            <person name="Wegener-Feldbrugge S."/>
            <person name="Treuner-Lange A."/>
            <person name="Kube M."/>
            <person name="Reinhardt R."/>
            <person name="Klages S."/>
            <person name="Muller R."/>
            <person name="Ronning C.M."/>
            <person name="Nierman W.C."/>
            <person name="Sogaard-Andersen L."/>
        </authorList>
    </citation>
    <scope>NUCLEOTIDE SEQUENCE [LARGE SCALE GENOMIC DNA]</scope>
    <source>
        <strain evidence="6 7">DW4/3-1</strain>
    </source>
</reference>
<evidence type="ECO:0000256" key="4">
    <source>
        <dbReference type="SAM" id="MobiDB-lite"/>
    </source>
</evidence>
<dbReference type="PROSITE" id="PS51257">
    <property type="entry name" value="PROKAR_LIPOPROTEIN"/>
    <property type="match status" value="1"/>
</dbReference>
<dbReference type="KEGG" id="sur:STAUR_5074"/>
<accession>E3FI56</accession>
<comment type="subcellular location">
    <subcellularLocation>
        <location evidence="1">Secreted</location>
    </subcellularLocation>
</comment>
<dbReference type="PANTHER" id="PTHR35580:SF1">
    <property type="entry name" value="PHYTASE-LIKE DOMAIN-CONTAINING PROTEIN"/>
    <property type="match status" value="1"/>
</dbReference>
<dbReference type="eggNOG" id="COG1409">
    <property type="taxonomic scope" value="Bacteria"/>
</dbReference>
<dbReference type="HOGENOM" id="CLU_425023_0_0_7"/>
<feature type="domain" description="Carbohydrate-binding module family 96" evidence="5">
    <location>
        <begin position="62"/>
        <end position="209"/>
    </location>
</feature>
<evidence type="ECO:0000313" key="6">
    <source>
        <dbReference type="EMBL" id="ADO72846.1"/>
    </source>
</evidence>
<dbReference type="NCBIfam" id="NF033679">
    <property type="entry name" value="DNRLRE_dom"/>
    <property type="match status" value="2"/>
</dbReference>
<feature type="domain" description="Carbohydrate-binding module family 96" evidence="5">
    <location>
        <begin position="219"/>
        <end position="369"/>
    </location>
</feature>
<dbReference type="eggNOG" id="COG1520">
    <property type="taxonomic scope" value="Bacteria"/>
</dbReference>
<dbReference type="STRING" id="378806.STAUR_5074"/>
<evidence type="ECO:0000313" key="7">
    <source>
        <dbReference type="Proteomes" id="UP000001351"/>
    </source>
</evidence>
<proteinExistence type="predicted"/>
<name>E3FI56_STIAD</name>
<keyword evidence="2" id="KW-0964">Secreted</keyword>
<evidence type="ECO:0000256" key="3">
    <source>
        <dbReference type="ARBA" id="ARBA00022729"/>
    </source>
</evidence>
<dbReference type="Pfam" id="PF24517">
    <property type="entry name" value="CBM96"/>
    <property type="match status" value="2"/>
</dbReference>
<keyword evidence="7" id="KW-1185">Reference proteome</keyword>
<dbReference type="PANTHER" id="PTHR35580">
    <property type="entry name" value="CELL SURFACE GLYCOPROTEIN (S-LAYER PROTEIN)-LIKE PROTEIN"/>
    <property type="match status" value="1"/>
</dbReference>
<dbReference type="Proteomes" id="UP000001351">
    <property type="component" value="Chromosome"/>
</dbReference>
<evidence type="ECO:0000256" key="2">
    <source>
        <dbReference type="ARBA" id="ARBA00022525"/>
    </source>
</evidence>
<feature type="region of interest" description="Disordered" evidence="4">
    <location>
        <begin position="36"/>
        <end position="57"/>
    </location>
</feature>
<evidence type="ECO:0000256" key="1">
    <source>
        <dbReference type="ARBA" id="ARBA00004613"/>
    </source>
</evidence>
<dbReference type="InterPro" id="IPR052918">
    <property type="entry name" value="Motility_Chemotaxis_Reg"/>
</dbReference>
<dbReference type="AlphaFoldDB" id="E3FI56"/>
<gene>
    <name evidence="6" type="ordered locus">STAUR_5074</name>
</gene>
<dbReference type="EMBL" id="CP002271">
    <property type="protein sequence ID" value="ADO72846.1"/>
    <property type="molecule type" value="Genomic_DNA"/>
</dbReference>
<protein>
    <recommendedName>
        <fullName evidence="5">Carbohydrate-binding module family 96 domain-containing protein</fullName>
    </recommendedName>
</protein>
<dbReference type="GO" id="GO:0005576">
    <property type="term" value="C:extracellular region"/>
    <property type="evidence" value="ECO:0007669"/>
    <property type="project" value="UniProtKB-SubCell"/>
</dbReference>
<organism evidence="6 7">
    <name type="scientific">Stigmatella aurantiaca (strain DW4/3-1)</name>
    <dbReference type="NCBI Taxonomy" id="378806"/>
    <lineage>
        <taxon>Bacteria</taxon>
        <taxon>Pseudomonadati</taxon>
        <taxon>Myxococcota</taxon>
        <taxon>Myxococcia</taxon>
        <taxon>Myxococcales</taxon>
        <taxon>Cystobacterineae</taxon>
        <taxon>Archangiaceae</taxon>
        <taxon>Stigmatella</taxon>
    </lineage>
</organism>
<sequence length="805" mass="83437">MEDSDMRAWDGGRVGLITALLGTALACGVSGPESEPLEGAGFESPNARALPEDVGSGVGSTLRFTPQADAHVQEAQPTANFGSAQVLEVDGSPRSETYLRFTLAGLTQPVVSAKLRLFSTNPSSHGPAVYAAAPAWNEGSVTWASRPSRQGAVVVTAGAVPLNAWVELDVTPLVSGNGTVSLALIPTGTDGADFRSREAVDRKPELVVTLDAGTAPETRTLGAVADAYTDNAQEYANFNTEELRVDDAPSQMESYLRFDLSVLTGDVVSAKLRLFVLKGSSNGPAVWTTSVDWDETFIQAASEPYVESGPVANAGAISEGRWLELDVTGAFLGARAISFGLMPESTDGAAFASRQHPNAALRPQLVVKTARVSCTPSSGDSPASGTFLGGQSWGGPGYQSATGVATGAQGQRVVIADYDGSVDFGGGALPNHGTGDISDNDMALVKLGADGSHVWSKGFGAPGSWVNGTDVAVDTTGHVAVVGHSSAGVDLGGGLIAAGGFVAKFSPEGSLLWAHPVEGYPRNVAFDGEGQVFTVGDTGVAPAHALLVFKFGATGTQVWDKRFPVTVAARGEAIAVGPSGELVVGGSYSGTVTFGATVLPESPAAPFLLKLLPSGQVAWARGVLADSYPYAERSFLDLAVAPDGTIAGVGSFSQWIRLGTAQGYSSGMYSGFLLVVEPTGSDRWWRWLGNEHSTFARGVAIDPVGDVVVMGTFRGTLDFGGGPRTTQGDGQGPFEGIFVAKYRLSCGEHRWSHQISDGGYVWTRGLSVAPDRSISLTGQYVHGFGEGFPEDGDSSIRAALFQFSP</sequence>
<keyword evidence="3" id="KW-0732">Signal</keyword>
<dbReference type="SUPFAM" id="SSF101898">
    <property type="entry name" value="NHL repeat"/>
    <property type="match status" value="1"/>
</dbReference>